<dbReference type="EMBL" id="CAXLJM020000166">
    <property type="protein sequence ID" value="CAL8148054.1"/>
    <property type="molecule type" value="Genomic_DNA"/>
</dbReference>
<organism evidence="3 4">
    <name type="scientific">Orchesella dallaii</name>
    <dbReference type="NCBI Taxonomy" id="48710"/>
    <lineage>
        <taxon>Eukaryota</taxon>
        <taxon>Metazoa</taxon>
        <taxon>Ecdysozoa</taxon>
        <taxon>Arthropoda</taxon>
        <taxon>Hexapoda</taxon>
        <taxon>Collembola</taxon>
        <taxon>Entomobryomorpha</taxon>
        <taxon>Entomobryoidea</taxon>
        <taxon>Orchesellidae</taxon>
        <taxon>Orchesellinae</taxon>
        <taxon>Orchesella</taxon>
    </lineage>
</organism>
<comment type="caution">
    <text evidence="3">The sequence shown here is derived from an EMBL/GenBank/DDBJ whole genome shotgun (WGS) entry which is preliminary data.</text>
</comment>
<dbReference type="Proteomes" id="UP001642540">
    <property type="component" value="Unassembled WGS sequence"/>
</dbReference>
<evidence type="ECO:0000256" key="2">
    <source>
        <dbReference type="SAM" id="Phobius"/>
    </source>
</evidence>
<feature type="transmembrane region" description="Helical" evidence="2">
    <location>
        <begin position="292"/>
        <end position="313"/>
    </location>
</feature>
<keyword evidence="4" id="KW-1185">Reference proteome</keyword>
<proteinExistence type="predicted"/>
<keyword evidence="2" id="KW-1133">Transmembrane helix</keyword>
<evidence type="ECO:0000313" key="3">
    <source>
        <dbReference type="EMBL" id="CAL8148054.1"/>
    </source>
</evidence>
<feature type="transmembrane region" description="Helical" evidence="2">
    <location>
        <begin position="117"/>
        <end position="141"/>
    </location>
</feature>
<sequence>MTSSNRLPLYWGRYKLNRTKVLDVEPATKLAAENNQVEIELKNISDENSNVTRRIGNDFIISVSADPDPINSYPYIIRDSQILQTNFNFMNNVGLSPSKYDGNRVSLTRNIFQKDRWTLISIWTLNFAGALVLTIFGFATISSGWSWEVFMQLKSYQFGRDLLVWTSNSTEFRQIVDDMYDEYQNVTTFSAFFAISNAVLEFYGHIYDSAATDVLLLAVITMFKLINDFKFEKVLPTQPKEHFDVVWMHFRQLQSISGSIDSAFGNLFKLIHLDNLITCGYYLQMLTTDTSFNLYFLLLTSHIFKVGLIYFIATKASSKNKAFRAWTQETYVEQRYIKVGTKRLKTSLVLDELTTKPIGIGSDNFHVDESFVIKVSAKLTKEQKKKKDEFSRAPRA</sequence>
<keyword evidence="1" id="KW-0175">Coiled coil</keyword>
<keyword evidence="2" id="KW-0472">Membrane</keyword>
<protein>
    <submittedName>
        <fullName evidence="3">Uncharacterized protein</fullName>
    </submittedName>
</protein>
<evidence type="ECO:0000256" key="1">
    <source>
        <dbReference type="SAM" id="Coils"/>
    </source>
</evidence>
<gene>
    <name evidence="3" type="ORF">ODALV1_LOCUS31308</name>
</gene>
<reference evidence="3 4" key="1">
    <citation type="submission" date="2024-08" db="EMBL/GenBank/DDBJ databases">
        <authorList>
            <person name="Cucini C."/>
            <person name="Frati F."/>
        </authorList>
    </citation>
    <scope>NUCLEOTIDE SEQUENCE [LARGE SCALE GENOMIC DNA]</scope>
</reference>
<feature type="coiled-coil region" evidence="1">
    <location>
        <begin position="27"/>
        <end position="54"/>
    </location>
</feature>
<evidence type="ECO:0000313" key="4">
    <source>
        <dbReference type="Proteomes" id="UP001642540"/>
    </source>
</evidence>
<name>A0ABP1S9D1_9HEXA</name>
<keyword evidence="2" id="KW-0812">Transmembrane</keyword>
<accession>A0ABP1S9D1</accession>